<feature type="compositionally biased region" description="Polar residues" evidence="1">
    <location>
        <begin position="1"/>
        <end position="19"/>
    </location>
</feature>
<protein>
    <submittedName>
        <fullName evidence="2">Uncharacterized protein</fullName>
    </submittedName>
</protein>
<feature type="region of interest" description="Disordered" evidence="1">
    <location>
        <begin position="1"/>
        <end position="32"/>
    </location>
</feature>
<sequence>MTCKTLTSHRQPVPSSNRSAVEVPPSPSADGLATADTVLRTRFPGGPIGPWFVSSPPPGRHALCGAEERATASPACCSGIVTVGVRHTVRGRHPSPGHCMGVPGIRRAAMQGSVTARLESCISVGCLDMPEPSWRPVWGQVGLCHMVVGFTTQTGMHGRLAHPVTSVSGRACSVHRGILQVLRNPRSGGASVGPVEGGE</sequence>
<accession>A0A0C3HD37</accession>
<organism evidence="2 3">
    <name type="scientific">Oidiodendron maius (strain Zn)</name>
    <dbReference type="NCBI Taxonomy" id="913774"/>
    <lineage>
        <taxon>Eukaryota</taxon>
        <taxon>Fungi</taxon>
        <taxon>Dikarya</taxon>
        <taxon>Ascomycota</taxon>
        <taxon>Pezizomycotina</taxon>
        <taxon>Leotiomycetes</taxon>
        <taxon>Leotiomycetes incertae sedis</taxon>
        <taxon>Myxotrichaceae</taxon>
        <taxon>Oidiodendron</taxon>
    </lineage>
</organism>
<dbReference type="InParanoid" id="A0A0C3HD37"/>
<reference evidence="2 3" key="1">
    <citation type="submission" date="2014-04" db="EMBL/GenBank/DDBJ databases">
        <authorList>
            <consortium name="DOE Joint Genome Institute"/>
            <person name="Kuo A."/>
            <person name="Martino E."/>
            <person name="Perotto S."/>
            <person name="Kohler A."/>
            <person name="Nagy L.G."/>
            <person name="Floudas D."/>
            <person name="Copeland A."/>
            <person name="Barry K.W."/>
            <person name="Cichocki N."/>
            <person name="Veneault-Fourrey C."/>
            <person name="LaButti K."/>
            <person name="Lindquist E.A."/>
            <person name="Lipzen A."/>
            <person name="Lundell T."/>
            <person name="Morin E."/>
            <person name="Murat C."/>
            <person name="Sun H."/>
            <person name="Tunlid A."/>
            <person name="Henrissat B."/>
            <person name="Grigoriev I.V."/>
            <person name="Hibbett D.S."/>
            <person name="Martin F."/>
            <person name="Nordberg H.P."/>
            <person name="Cantor M.N."/>
            <person name="Hua S.X."/>
        </authorList>
    </citation>
    <scope>NUCLEOTIDE SEQUENCE [LARGE SCALE GENOMIC DNA]</scope>
    <source>
        <strain evidence="2 3">Zn</strain>
    </source>
</reference>
<keyword evidence="3" id="KW-1185">Reference proteome</keyword>
<name>A0A0C3HD37_OIDMZ</name>
<dbReference type="AlphaFoldDB" id="A0A0C3HD37"/>
<reference evidence="3" key="2">
    <citation type="submission" date="2015-01" db="EMBL/GenBank/DDBJ databases">
        <title>Evolutionary Origins and Diversification of the Mycorrhizal Mutualists.</title>
        <authorList>
            <consortium name="DOE Joint Genome Institute"/>
            <consortium name="Mycorrhizal Genomics Consortium"/>
            <person name="Kohler A."/>
            <person name="Kuo A."/>
            <person name="Nagy L.G."/>
            <person name="Floudas D."/>
            <person name="Copeland A."/>
            <person name="Barry K.W."/>
            <person name="Cichocki N."/>
            <person name="Veneault-Fourrey C."/>
            <person name="LaButti K."/>
            <person name="Lindquist E.A."/>
            <person name="Lipzen A."/>
            <person name="Lundell T."/>
            <person name="Morin E."/>
            <person name="Murat C."/>
            <person name="Riley R."/>
            <person name="Ohm R."/>
            <person name="Sun H."/>
            <person name="Tunlid A."/>
            <person name="Henrissat B."/>
            <person name="Grigoriev I.V."/>
            <person name="Hibbett D.S."/>
            <person name="Martin F."/>
        </authorList>
    </citation>
    <scope>NUCLEOTIDE SEQUENCE [LARGE SCALE GENOMIC DNA]</scope>
    <source>
        <strain evidence="3">Zn</strain>
    </source>
</reference>
<evidence type="ECO:0000256" key="1">
    <source>
        <dbReference type="SAM" id="MobiDB-lite"/>
    </source>
</evidence>
<proteinExistence type="predicted"/>
<evidence type="ECO:0000313" key="3">
    <source>
        <dbReference type="Proteomes" id="UP000054321"/>
    </source>
</evidence>
<gene>
    <name evidence="2" type="ORF">OIDMADRAFT_24485</name>
</gene>
<dbReference type="EMBL" id="KN832871">
    <property type="protein sequence ID" value="KIN06151.1"/>
    <property type="molecule type" value="Genomic_DNA"/>
</dbReference>
<evidence type="ECO:0000313" key="2">
    <source>
        <dbReference type="EMBL" id="KIN06151.1"/>
    </source>
</evidence>
<dbReference type="HOGENOM" id="CLU_1372576_0_0_1"/>
<dbReference type="Proteomes" id="UP000054321">
    <property type="component" value="Unassembled WGS sequence"/>
</dbReference>